<comment type="caution">
    <text evidence="1">The sequence shown here is derived from an EMBL/GenBank/DDBJ whole genome shotgun (WGS) entry which is preliminary data.</text>
</comment>
<name>A0A5M6D185_9BACT</name>
<protein>
    <submittedName>
        <fullName evidence="1">Uncharacterized protein</fullName>
    </submittedName>
</protein>
<evidence type="ECO:0000313" key="2">
    <source>
        <dbReference type="Proteomes" id="UP000323426"/>
    </source>
</evidence>
<reference evidence="1 2" key="1">
    <citation type="submission" date="2019-09" db="EMBL/GenBank/DDBJ databases">
        <title>Genome sequence and assembly of Adhaeribacter sp.</title>
        <authorList>
            <person name="Chhetri G."/>
        </authorList>
    </citation>
    <scope>NUCLEOTIDE SEQUENCE [LARGE SCALE GENOMIC DNA]</scope>
    <source>
        <strain evidence="1 2">DK36</strain>
    </source>
</reference>
<keyword evidence="2" id="KW-1185">Reference proteome</keyword>
<gene>
    <name evidence="1" type="ORF">F0145_20890</name>
</gene>
<dbReference type="RefSeq" id="WP_150091621.1">
    <property type="nucleotide sequence ID" value="NZ_VWSF01000022.1"/>
</dbReference>
<evidence type="ECO:0000313" key="1">
    <source>
        <dbReference type="EMBL" id="KAA5541261.1"/>
    </source>
</evidence>
<organism evidence="1 2">
    <name type="scientific">Adhaeribacter rhizoryzae</name>
    <dbReference type="NCBI Taxonomy" id="2607907"/>
    <lineage>
        <taxon>Bacteria</taxon>
        <taxon>Pseudomonadati</taxon>
        <taxon>Bacteroidota</taxon>
        <taxon>Cytophagia</taxon>
        <taxon>Cytophagales</taxon>
        <taxon>Hymenobacteraceae</taxon>
        <taxon>Adhaeribacter</taxon>
    </lineage>
</organism>
<proteinExistence type="predicted"/>
<dbReference type="AlphaFoldDB" id="A0A5M6D185"/>
<sequence>MDINYTGLVVTECGRKLKIDLFDQLAVGVIECDNFLKDPSFIPSTFSVYKTASGLYLLQITSFNEQNDTLETTYKIIAEAEVPAYLENCFHNI</sequence>
<accession>A0A5M6D185</accession>
<dbReference type="EMBL" id="VWSF01000022">
    <property type="protein sequence ID" value="KAA5541261.1"/>
    <property type="molecule type" value="Genomic_DNA"/>
</dbReference>
<dbReference type="Proteomes" id="UP000323426">
    <property type="component" value="Unassembled WGS sequence"/>
</dbReference>